<keyword evidence="6" id="KW-1133">Transmembrane helix</keyword>
<evidence type="ECO:0000313" key="9">
    <source>
        <dbReference type="EMBL" id="EKV30183.1"/>
    </source>
</evidence>
<keyword evidence="1" id="KW-1003">Cell membrane</keyword>
<dbReference type="CDD" id="cd04187">
    <property type="entry name" value="DPM1_like_bac"/>
    <property type="match status" value="1"/>
</dbReference>
<evidence type="ECO:0000256" key="1">
    <source>
        <dbReference type="ARBA" id="ARBA00022475"/>
    </source>
</evidence>
<dbReference type="AlphaFoldDB" id="K9HIL4"/>
<dbReference type="GO" id="GO:0099621">
    <property type="term" value="F:undecaprenyl-phosphate 4-deoxy-4-formamido-L-arabinose transferase activity"/>
    <property type="evidence" value="ECO:0007669"/>
    <property type="project" value="TreeGrafter"/>
</dbReference>
<comment type="caution">
    <text evidence="9">The sequence shown here is derived from an EMBL/GenBank/DDBJ whole genome shotgun (WGS) entry which is preliminary data.</text>
</comment>
<sequence>MNESSKPEAPLSAATPMVPDLSVVVPVKNEAENILPLITEIDAALNGFIDFEIVYVDDGSDDETPARLREAKDKFPSLRVVRHRRSCGQSQAVASGVKHARAPWIATLDGDGQNDPADIPAMIRRRDQEAAASATDAALVMIAGHRQKRQDTFIRRLSSKVANGVRSFMLKDSTPDSGCGLKLFARQTFLDMPRFDHMHRFLPALMIRAGGKVVSVRVNHRPRERGVSKYGVWNRLWVGIVDLFGVAWLRSRARIPAIEHHD</sequence>
<evidence type="ECO:0000256" key="4">
    <source>
        <dbReference type="ARBA" id="ARBA00022692"/>
    </source>
</evidence>
<evidence type="ECO:0000259" key="8">
    <source>
        <dbReference type="Pfam" id="PF00535"/>
    </source>
</evidence>
<dbReference type="PANTHER" id="PTHR48090">
    <property type="entry name" value="UNDECAPRENYL-PHOSPHATE 4-DEOXY-4-FORMAMIDO-L-ARABINOSE TRANSFERASE-RELATED"/>
    <property type="match status" value="1"/>
</dbReference>
<dbReference type="PATRIC" id="fig|1238182.3.peg.2247"/>
<dbReference type="InterPro" id="IPR050256">
    <property type="entry name" value="Glycosyltransferase_2"/>
</dbReference>
<dbReference type="Gene3D" id="3.90.550.10">
    <property type="entry name" value="Spore Coat Polysaccharide Biosynthesis Protein SpsA, Chain A"/>
    <property type="match status" value="1"/>
</dbReference>
<dbReference type="GO" id="GO:0005886">
    <property type="term" value="C:plasma membrane"/>
    <property type="evidence" value="ECO:0007669"/>
    <property type="project" value="TreeGrafter"/>
</dbReference>
<dbReference type="eggNOG" id="COG0463">
    <property type="taxonomic scope" value="Bacteria"/>
</dbReference>
<dbReference type="RefSeq" id="WP_009540691.1">
    <property type="nucleotide sequence ID" value="NZ_ANHY01000009.1"/>
</dbReference>
<evidence type="ECO:0000256" key="2">
    <source>
        <dbReference type="ARBA" id="ARBA00022676"/>
    </source>
</evidence>
<proteinExistence type="predicted"/>
<accession>K9HIL4</accession>
<evidence type="ECO:0000256" key="5">
    <source>
        <dbReference type="ARBA" id="ARBA00022985"/>
    </source>
</evidence>
<dbReference type="SUPFAM" id="SSF53448">
    <property type="entry name" value="Nucleotide-diphospho-sugar transferases"/>
    <property type="match status" value="1"/>
</dbReference>
<reference evidence="9 10" key="1">
    <citation type="journal article" date="2013" name="Genome Announc.">
        <title>Draft Genome Sequence of an Alphaproteobacterium, Caenispirillum salinarum AK4(T), Isolated from a Solar Saltern.</title>
        <authorList>
            <person name="Khatri I."/>
            <person name="Singh A."/>
            <person name="Korpole S."/>
            <person name="Pinnaka A.K."/>
            <person name="Subramanian S."/>
        </authorList>
    </citation>
    <scope>NUCLEOTIDE SEQUENCE [LARGE SCALE GENOMIC DNA]</scope>
    <source>
        <strain evidence="9 10">AK4</strain>
    </source>
</reference>
<feature type="domain" description="Glycosyltransferase 2-like" evidence="8">
    <location>
        <begin position="22"/>
        <end position="187"/>
    </location>
</feature>
<dbReference type="InterPro" id="IPR029044">
    <property type="entry name" value="Nucleotide-diphossugar_trans"/>
</dbReference>
<dbReference type="STRING" id="1238182.C882_4583"/>
<evidence type="ECO:0000313" key="10">
    <source>
        <dbReference type="Proteomes" id="UP000009881"/>
    </source>
</evidence>
<protein>
    <submittedName>
        <fullName evidence="9">Dolichol-phosphate mannosyltransferase</fullName>
    </submittedName>
</protein>
<keyword evidence="10" id="KW-1185">Reference proteome</keyword>
<name>K9HIL4_9PROT</name>
<dbReference type="EMBL" id="ANHY01000009">
    <property type="protein sequence ID" value="EKV30183.1"/>
    <property type="molecule type" value="Genomic_DNA"/>
</dbReference>
<dbReference type="PANTHER" id="PTHR48090:SF3">
    <property type="entry name" value="UNDECAPRENYL-PHOSPHATE 4-DEOXY-4-FORMAMIDO-L-ARABINOSE TRANSFERASE"/>
    <property type="match status" value="1"/>
</dbReference>
<dbReference type="FunFam" id="3.90.550.10:FF:000170">
    <property type="entry name" value="Dolichol-phosphate mannosyltransferase"/>
    <property type="match status" value="1"/>
</dbReference>
<dbReference type="GO" id="GO:0009103">
    <property type="term" value="P:lipopolysaccharide biosynthetic process"/>
    <property type="evidence" value="ECO:0007669"/>
    <property type="project" value="UniProtKB-KW"/>
</dbReference>
<evidence type="ECO:0000256" key="6">
    <source>
        <dbReference type="ARBA" id="ARBA00022989"/>
    </source>
</evidence>
<keyword evidence="4" id="KW-0812">Transmembrane</keyword>
<keyword evidence="5" id="KW-0448">Lipopolysaccharide biosynthesis</keyword>
<evidence type="ECO:0000256" key="3">
    <source>
        <dbReference type="ARBA" id="ARBA00022679"/>
    </source>
</evidence>
<gene>
    <name evidence="9" type="ORF">C882_4583</name>
</gene>
<dbReference type="Proteomes" id="UP000009881">
    <property type="component" value="Unassembled WGS sequence"/>
</dbReference>
<evidence type="ECO:0000256" key="7">
    <source>
        <dbReference type="ARBA" id="ARBA00023136"/>
    </source>
</evidence>
<keyword evidence="7" id="KW-0472">Membrane</keyword>
<keyword evidence="2 9" id="KW-0328">Glycosyltransferase</keyword>
<dbReference type="Pfam" id="PF00535">
    <property type="entry name" value="Glycos_transf_2"/>
    <property type="match status" value="1"/>
</dbReference>
<dbReference type="InterPro" id="IPR001173">
    <property type="entry name" value="Glyco_trans_2-like"/>
</dbReference>
<organism evidence="9 10">
    <name type="scientific">Caenispirillum salinarum AK4</name>
    <dbReference type="NCBI Taxonomy" id="1238182"/>
    <lineage>
        <taxon>Bacteria</taxon>
        <taxon>Pseudomonadati</taxon>
        <taxon>Pseudomonadota</taxon>
        <taxon>Alphaproteobacteria</taxon>
        <taxon>Rhodospirillales</taxon>
        <taxon>Novispirillaceae</taxon>
        <taxon>Caenispirillum</taxon>
    </lineage>
</organism>
<keyword evidence="3 9" id="KW-0808">Transferase</keyword>